<keyword evidence="3 15" id="KW-0547">Nucleotide-binding</keyword>
<dbReference type="InterPro" id="IPR000212">
    <property type="entry name" value="DNA_helicase_UvrD/REP"/>
</dbReference>
<dbReference type="PROSITE" id="PS51198">
    <property type="entry name" value="UVRD_HELICASE_ATP_BIND"/>
    <property type="match status" value="1"/>
</dbReference>
<keyword evidence="2" id="KW-0540">Nuclease</keyword>
<evidence type="ECO:0000259" key="17">
    <source>
        <dbReference type="PROSITE" id="PS51217"/>
    </source>
</evidence>
<dbReference type="GO" id="GO:0004527">
    <property type="term" value="F:exonuclease activity"/>
    <property type="evidence" value="ECO:0007669"/>
    <property type="project" value="UniProtKB-KW"/>
</dbReference>
<keyword evidence="7" id="KW-0269">Exonuclease</keyword>
<evidence type="ECO:0000259" key="16">
    <source>
        <dbReference type="PROSITE" id="PS51198"/>
    </source>
</evidence>
<dbReference type="GO" id="GO:0003677">
    <property type="term" value="F:DNA binding"/>
    <property type="evidence" value="ECO:0007669"/>
    <property type="project" value="UniProtKB-KW"/>
</dbReference>
<evidence type="ECO:0000313" key="18">
    <source>
        <dbReference type="EMBL" id="OGZ08544.1"/>
    </source>
</evidence>
<dbReference type="Gene3D" id="1.10.486.10">
    <property type="entry name" value="PCRA, domain 4"/>
    <property type="match status" value="1"/>
</dbReference>
<dbReference type="InterPro" id="IPR027417">
    <property type="entry name" value="P-loop_NTPase"/>
</dbReference>
<gene>
    <name evidence="18" type="ORF">A3D65_04790</name>
</gene>
<dbReference type="InterPro" id="IPR013986">
    <property type="entry name" value="DExx_box_DNA_helicase_dom_sf"/>
</dbReference>
<keyword evidence="10" id="KW-0234">DNA repair</keyword>
<proteinExistence type="inferred from homology"/>
<dbReference type="Proteomes" id="UP000177996">
    <property type="component" value="Unassembled WGS sequence"/>
</dbReference>
<keyword evidence="5 15" id="KW-0378">Hydrolase</keyword>
<keyword evidence="4" id="KW-0227">DNA damage</keyword>
<protein>
    <recommendedName>
        <fullName evidence="13">DNA 3'-5' helicase</fullName>
        <ecNumber evidence="13">5.6.2.4</ecNumber>
    </recommendedName>
</protein>
<comment type="catalytic activity">
    <reaction evidence="12">
        <text>Couples ATP hydrolysis with the unwinding of duplex DNA by translocating in the 3'-5' direction.</text>
        <dbReference type="EC" id="5.6.2.4"/>
    </reaction>
</comment>
<sequence>MPTSPTFEKRYRMLNPAQKKAVDTIDGPVMVIAGPGTGKTEILTLRIANILLKTDTRPENILALTFTEGGAYAMRKRLAELMGARAYKLNIHTFHGFCNELITRFPERFPRVVGGTPITDADQLLLIEEILGTGTYTLLRPYGDPSYYVKKILSAIQALKRDAVSDARFAEIVTEEEQRFAKIPDRYHEKGAHKNKMKGAYKDIEGKIAKNAELSQAYRAYQERLFADHHYDYDDMIVETVTALEKDADFLLQLQEEYQYILADEHQDTNNAQNRILELLASFHPSPNLFIVGDEKQAIFRFQGASLENFNYFRGKFPDVTLISLEENYRSTQRILDSAHTLIGHAAGDQALRKQLRSQSGEGEHILFARCSDNESEAAYITARVNTLVLEGISPDEIAVFYRNNNDAAPFLRALGKTETPFTLVSEQHILDDEDVVALTALLRAVSDPSDNEAVGRALFVPALAVKTLDAFRLSAYAAEHRIPLSGMLDGVSLGDAGLEDPDAIRALSGKLHQWGRVAKNKSLLETLDIVIAESGFIEYLLKEKGSLDRVDRLEHFLFIARRLTESKHRAQLADFLKHLEVIETHGIVKGGGRMPEHGVRLMTAHKSKGLEFEHVFITGAYDGHWGGRRARLSFVTPLIDSPLSGEKGSDDDERRLFYVALTRAKKSAFITYPLHGDEGKEFHPSQFISEIDPAHIKELDVRDWEKGFLEDAGRRHALPKNFGPELSEREYLRKRFLESGFSVSALNNYLDCPWKYFFRNLVRLPENPDKFALYGTVVHHALEQFFRKWKEEGKDPGAEFLMERFQFYLERVPIAAREYEEMRAKGEKALPGYYAQYHKEWNTNIQCEFPIKGVELEISMSNTTRSTRSDLEETALRSDLVLPDLENNTHRIILRGMLDKVEFLGGNKVNVVDYKTAKPKSRNVIEGNTKDSDGNYKRQLVFYKLLLDRYDDPSTSSGEPKFVMETGEIDFIEPDKKGKYHKEQFPVTKAEADALAAEVERVTEEILSFAFWDKRCVEEKCEYCKLRNAVA</sequence>
<keyword evidence="11" id="KW-0413">Isomerase</keyword>
<evidence type="ECO:0000256" key="12">
    <source>
        <dbReference type="ARBA" id="ARBA00034617"/>
    </source>
</evidence>
<evidence type="ECO:0000256" key="5">
    <source>
        <dbReference type="ARBA" id="ARBA00022801"/>
    </source>
</evidence>
<dbReference type="Gene3D" id="3.40.50.300">
    <property type="entry name" value="P-loop containing nucleotide triphosphate hydrolases"/>
    <property type="match status" value="2"/>
</dbReference>
<dbReference type="PANTHER" id="PTHR11070">
    <property type="entry name" value="UVRD / RECB / PCRA DNA HELICASE FAMILY MEMBER"/>
    <property type="match status" value="1"/>
</dbReference>
<evidence type="ECO:0000256" key="13">
    <source>
        <dbReference type="ARBA" id="ARBA00034808"/>
    </source>
</evidence>
<dbReference type="EMBL" id="MHLL01000032">
    <property type="protein sequence ID" value="OGZ08544.1"/>
    <property type="molecule type" value="Genomic_DNA"/>
</dbReference>
<accession>A0A1G2D4H2</accession>
<dbReference type="PROSITE" id="PS51217">
    <property type="entry name" value="UVRD_HELICASE_CTER"/>
    <property type="match status" value="1"/>
</dbReference>
<dbReference type="Gene3D" id="3.90.320.10">
    <property type="match status" value="1"/>
</dbReference>
<evidence type="ECO:0000256" key="2">
    <source>
        <dbReference type="ARBA" id="ARBA00022722"/>
    </source>
</evidence>
<dbReference type="EC" id="5.6.2.4" evidence="13"/>
<evidence type="ECO:0000256" key="11">
    <source>
        <dbReference type="ARBA" id="ARBA00023235"/>
    </source>
</evidence>
<evidence type="ECO:0000256" key="9">
    <source>
        <dbReference type="ARBA" id="ARBA00023125"/>
    </source>
</evidence>
<dbReference type="InterPro" id="IPR011604">
    <property type="entry name" value="PDDEXK-like_dom_sf"/>
</dbReference>
<feature type="binding site" evidence="15">
    <location>
        <begin position="33"/>
        <end position="40"/>
    </location>
    <ligand>
        <name>ATP</name>
        <dbReference type="ChEBI" id="CHEBI:30616"/>
    </ligand>
</feature>
<comment type="caution">
    <text evidence="18">The sequence shown here is derived from an EMBL/GenBank/DDBJ whole genome shotgun (WGS) entry which is preliminary data.</text>
</comment>
<organism evidence="18 19">
    <name type="scientific">Candidatus Lloydbacteria bacterium RIFCSPHIGHO2_02_FULL_50_13</name>
    <dbReference type="NCBI Taxonomy" id="1798661"/>
    <lineage>
        <taxon>Bacteria</taxon>
        <taxon>Candidatus Lloydiibacteriota</taxon>
    </lineage>
</organism>
<dbReference type="Pfam" id="PF13361">
    <property type="entry name" value="UvrD_C"/>
    <property type="match status" value="2"/>
</dbReference>
<dbReference type="SUPFAM" id="SSF52540">
    <property type="entry name" value="P-loop containing nucleoside triphosphate hydrolases"/>
    <property type="match status" value="1"/>
</dbReference>
<dbReference type="CDD" id="cd17932">
    <property type="entry name" value="DEXQc_UvrD"/>
    <property type="match status" value="1"/>
</dbReference>
<evidence type="ECO:0000256" key="8">
    <source>
        <dbReference type="ARBA" id="ARBA00022840"/>
    </source>
</evidence>
<dbReference type="PANTHER" id="PTHR11070:SF2">
    <property type="entry name" value="ATP-DEPENDENT DNA HELICASE SRS2"/>
    <property type="match status" value="1"/>
</dbReference>
<evidence type="ECO:0000313" key="19">
    <source>
        <dbReference type="Proteomes" id="UP000177996"/>
    </source>
</evidence>
<evidence type="ECO:0000256" key="7">
    <source>
        <dbReference type="ARBA" id="ARBA00022839"/>
    </source>
</evidence>
<comment type="catalytic activity">
    <reaction evidence="14">
        <text>ATP + H2O = ADP + phosphate + H(+)</text>
        <dbReference type="Rhea" id="RHEA:13065"/>
        <dbReference type="ChEBI" id="CHEBI:15377"/>
        <dbReference type="ChEBI" id="CHEBI:15378"/>
        <dbReference type="ChEBI" id="CHEBI:30616"/>
        <dbReference type="ChEBI" id="CHEBI:43474"/>
        <dbReference type="ChEBI" id="CHEBI:456216"/>
        <dbReference type="EC" id="5.6.2.4"/>
    </reaction>
</comment>
<dbReference type="AlphaFoldDB" id="A0A1G2D4H2"/>
<evidence type="ECO:0000256" key="14">
    <source>
        <dbReference type="ARBA" id="ARBA00048988"/>
    </source>
</evidence>
<dbReference type="InterPro" id="IPR011335">
    <property type="entry name" value="Restrct_endonuc-II-like"/>
</dbReference>
<dbReference type="STRING" id="1798661.A3D65_04790"/>
<dbReference type="GO" id="GO:0000725">
    <property type="term" value="P:recombinational repair"/>
    <property type="evidence" value="ECO:0007669"/>
    <property type="project" value="TreeGrafter"/>
</dbReference>
<dbReference type="SUPFAM" id="SSF52980">
    <property type="entry name" value="Restriction endonuclease-like"/>
    <property type="match status" value="1"/>
</dbReference>
<feature type="domain" description="UvrD-like helicase C-terminal" evidence="17">
    <location>
        <begin position="333"/>
        <end position="610"/>
    </location>
</feature>
<evidence type="ECO:0000256" key="4">
    <source>
        <dbReference type="ARBA" id="ARBA00022763"/>
    </source>
</evidence>
<dbReference type="GO" id="GO:0043138">
    <property type="term" value="F:3'-5' DNA helicase activity"/>
    <property type="evidence" value="ECO:0007669"/>
    <property type="project" value="UniProtKB-EC"/>
</dbReference>
<evidence type="ECO:0000256" key="15">
    <source>
        <dbReference type="PROSITE-ProRule" id="PRU00560"/>
    </source>
</evidence>
<dbReference type="GO" id="GO:0005524">
    <property type="term" value="F:ATP binding"/>
    <property type="evidence" value="ECO:0007669"/>
    <property type="project" value="UniProtKB-UniRule"/>
</dbReference>
<dbReference type="InterPro" id="IPR014017">
    <property type="entry name" value="DNA_helicase_UvrD-like_C"/>
</dbReference>
<dbReference type="InterPro" id="IPR014016">
    <property type="entry name" value="UvrD-like_ATP-bd"/>
</dbReference>
<reference evidence="18 19" key="1">
    <citation type="journal article" date="2016" name="Nat. Commun.">
        <title>Thousands of microbial genomes shed light on interconnected biogeochemical processes in an aquifer system.</title>
        <authorList>
            <person name="Anantharaman K."/>
            <person name="Brown C.T."/>
            <person name="Hug L.A."/>
            <person name="Sharon I."/>
            <person name="Castelle C.J."/>
            <person name="Probst A.J."/>
            <person name="Thomas B.C."/>
            <person name="Singh A."/>
            <person name="Wilkins M.J."/>
            <person name="Karaoz U."/>
            <person name="Brodie E.L."/>
            <person name="Williams K.H."/>
            <person name="Hubbard S.S."/>
            <person name="Banfield J.F."/>
        </authorList>
    </citation>
    <scope>NUCLEOTIDE SEQUENCE [LARGE SCALE GENOMIC DNA]</scope>
</reference>
<evidence type="ECO:0000256" key="10">
    <source>
        <dbReference type="ARBA" id="ARBA00023204"/>
    </source>
</evidence>
<feature type="domain" description="UvrD-like helicase ATP-binding" evidence="16">
    <location>
        <begin position="12"/>
        <end position="332"/>
    </location>
</feature>
<evidence type="ECO:0000256" key="6">
    <source>
        <dbReference type="ARBA" id="ARBA00022806"/>
    </source>
</evidence>
<dbReference type="Pfam" id="PF12705">
    <property type="entry name" value="PDDEXK_1"/>
    <property type="match status" value="1"/>
</dbReference>
<evidence type="ECO:0000256" key="3">
    <source>
        <dbReference type="ARBA" id="ARBA00022741"/>
    </source>
</evidence>
<evidence type="ECO:0000256" key="1">
    <source>
        <dbReference type="ARBA" id="ARBA00009922"/>
    </source>
</evidence>
<dbReference type="InterPro" id="IPR038726">
    <property type="entry name" value="PDDEXK_AddAB-type"/>
</dbReference>
<keyword evidence="6 15" id="KW-0347">Helicase</keyword>
<name>A0A1G2D4H2_9BACT</name>
<keyword evidence="9" id="KW-0238">DNA-binding</keyword>
<dbReference type="Pfam" id="PF00580">
    <property type="entry name" value="UvrD-helicase"/>
    <property type="match status" value="1"/>
</dbReference>
<keyword evidence="8 15" id="KW-0067">ATP-binding</keyword>
<comment type="similarity">
    <text evidence="1">Belongs to the helicase family. UvrD subfamily.</text>
</comment>
<dbReference type="Gene3D" id="1.10.10.160">
    <property type="match status" value="1"/>
</dbReference>